<name>A0A6A3B522_HIBSY</name>
<organism evidence="2 3">
    <name type="scientific">Hibiscus syriacus</name>
    <name type="common">Rose of Sharon</name>
    <dbReference type="NCBI Taxonomy" id="106335"/>
    <lineage>
        <taxon>Eukaryota</taxon>
        <taxon>Viridiplantae</taxon>
        <taxon>Streptophyta</taxon>
        <taxon>Embryophyta</taxon>
        <taxon>Tracheophyta</taxon>
        <taxon>Spermatophyta</taxon>
        <taxon>Magnoliopsida</taxon>
        <taxon>eudicotyledons</taxon>
        <taxon>Gunneridae</taxon>
        <taxon>Pentapetalae</taxon>
        <taxon>rosids</taxon>
        <taxon>malvids</taxon>
        <taxon>Malvales</taxon>
        <taxon>Malvaceae</taxon>
        <taxon>Malvoideae</taxon>
        <taxon>Hibiscus</taxon>
    </lineage>
</organism>
<dbReference type="Pfam" id="PF00560">
    <property type="entry name" value="LRR_1"/>
    <property type="match status" value="1"/>
</dbReference>
<keyword evidence="3" id="KW-1185">Reference proteome</keyword>
<dbReference type="Gene3D" id="3.40.50.1820">
    <property type="entry name" value="alpha/beta hydrolase"/>
    <property type="match status" value="1"/>
</dbReference>
<dbReference type="InterPro" id="IPR029058">
    <property type="entry name" value="AB_hydrolase_fold"/>
</dbReference>
<evidence type="ECO:0000313" key="2">
    <source>
        <dbReference type="EMBL" id="KAE8710968.1"/>
    </source>
</evidence>
<dbReference type="InterPro" id="IPR053213">
    <property type="entry name" value="RLP29"/>
</dbReference>
<evidence type="ECO:0000313" key="3">
    <source>
        <dbReference type="Proteomes" id="UP000436088"/>
    </source>
</evidence>
<feature type="region of interest" description="Disordered" evidence="1">
    <location>
        <begin position="316"/>
        <end position="351"/>
    </location>
</feature>
<dbReference type="Proteomes" id="UP000436088">
    <property type="component" value="Unassembled WGS sequence"/>
</dbReference>
<dbReference type="AlphaFoldDB" id="A0A6A3B522"/>
<dbReference type="EMBL" id="VEPZ02000926">
    <property type="protein sequence ID" value="KAE8710968.1"/>
    <property type="molecule type" value="Genomic_DNA"/>
</dbReference>
<reference evidence="2" key="1">
    <citation type="submission" date="2019-09" db="EMBL/GenBank/DDBJ databases">
        <title>Draft genome information of white flower Hibiscus syriacus.</title>
        <authorList>
            <person name="Kim Y.-M."/>
        </authorList>
    </citation>
    <scope>NUCLEOTIDE SEQUENCE [LARGE SCALE GENOMIC DNA]</scope>
    <source>
        <strain evidence="2">YM2019G1</strain>
    </source>
</reference>
<comment type="caution">
    <text evidence="2">The sequence shown here is derived from an EMBL/GenBank/DDBJ whole genome shotgun (WGS) entry which is preliminary data.</text>
</comment>
<accession>A0A6A3B522</accession>
<dbReference type="InterPro" id="IPR001611">
    <property type="entry name" value="Leu-rich_rpt"/>
</dbReference>
<dbReference type="SUPFAM" id="SSF53474">
    <property type="entry name" value="alpha/beta-Hydrolases"/>
    <property type="match status" value="1"/>
</dbReference>
<proteinExistence type="predicted"/>
<dbReference type="PANTHER" id="PTHR48009:SF12">
    <property type="entry name" value="LEUCINE-RICH REPEAT RECEPTOR-LIKE PROTEIN KINASE PEPR2"/>
    <property type="match status" value="1"/>
</dbReference>
<evidence type="ECO:0000256" key="1">
    <source>
        <dbReference type="SAM" id="MobiDB-lite"/>
    </source>
</evidence>
<dbReference type="InterPro" id="IPR032675">
    <property type="entry name" value="LRR_dom_sf"/>
</dbReference>
<dbReference type="SUPFAM" id="SSF52058">
    <property type="entry name" value="L domain-like"/>
    <property type="match status" value="1"/>
</dbReference>
<sequence length="391" mass="44460">MTCKFKNTPADVQVLKDLKNGVDPPSITPDLDRAPGISPLTHATTSSLTTSLAASGLSGNSVTVEIPAVLGSLPHFKELYLDNNHLYGPIPSRFNNITRFKRLEIQRNYISGEFPDLGSLRKLYFLDASDNNVSGQVPSTFPVSLVELSMRNNILDNIDNIRFLQVLDLTNFWGDMPEEEYYTSQGVRNTKSYFETPNDKLFTQSFLNLDKKVKASVYMTHDYGSDTDWLFQKICISFSTWGYAVFVVDLFGHGRFDGLRCYLGTFHWSDRIESSPPSTLEFHWEKEDICHVIAKVYDDNKCPRCKFYNTFENDDDLTPPPVPPNTVKKKRRSRKRKTMPKIRMSTSSAESDSLPAEALKTMVLTMEKRKPLFHLRGAFPLIPPQRCSIPT</sequence>
<dbReference type="Gene3D" id="3.80.10.10">
    <property type="entry name" value="Ribonuclease Inhibitor"/>
    <property type="match status" value="1"/>
</dbReference>
<feature type="compositionally biased region" description="Basic residues" evidence="1">
    <location>
        <begin position="327"/>
        <end position="340"/>
    </location>
</feature>
<dbReference type="PANTHER" id="PTHR48009">
    <property type="entry name" value="LEUCINE-RICH REPEAT (LRR) FAMILY PROTEIN"/>
    <property type="match status" value="1"/>
</dbReference>
<gene>
    <name evidence="2" type="ORF">F3Y22_tig00110318pilonHSYRG00223</name>
</gene>
<protein>
    <submittedName>
        <fullName evidence="2">Uncharacterized protein</fullName>
    </submittedName>
</protein>
<dbReference type="PROSITE" id="PS51450">
    <property type="entry name" value="LRR"/>
    <property type="match status" value="1"/>
</dbReference>
<feature type="region of interest" description="Disordered" evidence="1">
    <location>
        <begin position="21"/>
        <end position="40"/>
    </location>
</feature>